<sequence>LEGEISDSIYTEKYNEISSEKEYLAEEKVNIEATLKSEIDVKKRLTEFKHLLSSQKMLTEFDRAVFESIVEKIIVGGVNSDGEIDPAMLTIIFKTGET</sequence>
<feature type="non-terminal residue" evidence="1">
    <location>
        <position position="1"/>
    </location>
</feature>
<evidence type="ECO:0000313" key="1">
    <source>
        <dbReference type="EMBL" id="MCW1043149.1"/>
    </source>
</evidence>
<protein>
    <submittedName>
        <fullName evidence="1">Recombinase family protein</fullName>
    </submittedName>
</protein>
<feature type="non-terminal residue" evidence="1">
    <location>
        <position position="98"/>
    </location>
</feature>
<dbReference type="Proteomes" id="UP001526076">
    <property type="component" value="Unassembled WGS sequence"/>
</dbReference>
<accession>A0ABT3EDT7</accession>
<keyword evidence="2" id="KW-1185">Reference proteome</keyword>
<reference evidence="1 2" key="1">
    <citation type="submission" date="2022-10" db="EMBL/GenBank/DDBJ databases">
        <title>Comparative genomic study of S. anginosus.</title>
        <authorList>
            <person name="Prasad A."/>
            <person name="Ene A."/>
            <person name="Jablonska S."/>
            <person name="Du J."/>
            <person name="Wolfe A.J."/>
            <person name="Putonti C."/>
        </authorList>
    </citation>
    <scope>NUCLEOTIDE SEQUENCE [LARGE SCALE GENOMIC DNA]</scope>
    <source>
        <strain evidence="1 2">UMB9231</strain>
    </source>
</reference>
<comment type="caution">
    <text evidence="1">The sequence shown here is derived from an EMBL/GenBank/DDBJ whole genome shotgun (WGS) entry which is preliminary data.</text>
</comment>
<dbReference type="EMBL" id="JAPAHU010000206">
    <property type="protein sequence ID" value="MCW1043149.1"/>
    <property type="molecule type" value="Genomic_DNA"/>
</dbReference>
<organism evidence="1 2">
    <name type="scientific">Streptococcus anginosus</name>
    <dbReference type="NCBI Taxonomy" id="1328"/>
    <lineage>
        <taxon>Bacteria</taxon>
        <taxon>Bacillati</taxon>
        <taxon>Bacillota</taxon>
        <taxon>Bacilli</taxon>
        <taxon>Lactobacillales</taxon>
        <taxon>Streptococcaceae</taxon>
        <taxon>Streptococcus</taxon>
        <taxon>Streptococcus anginosus group</taxon>
    </lineage>
</organism>
<proteinExistence type="predicted"/>
<gene>
    <name evidence="1" type="ORF">OJ597_12290</name>
</gene>
<evidence type="ECO:0000313" key="2">
    <source>
        <dbReference type="Proteomes" id="UP001526076"/>
    </source>
</evidence>
<name>A0ABT3EDT7_STRAP</name>